<dbReference type="EMBL" id="JACGWV010000003">
    <property type="protein sequence ID" value="MBA8811397.1"/>
    <property type="molecule type" value="Genomic_DNA"/>
</dbReference>
<keyword evidence="4" id="KW-1185">Reference proteome</keyword>
<comment type="caution">
    <text evidence="3">The sequence shown here is derived from an EMBL/GenBank/DDBJ whole genome shotgun (WGS) entry which is preliminary data.</text>
</comment>
<keyword evidence="3" id="KW-0560">Oxidoreductase</keyword>
<reference evidence="3 4" key="1">
    <citation type="submission" date="2020-07" db="EMBL/GenBank/DDBJ databases">
        <title>Sequencing the genomes of 1000 actinobacteria strains.</title>
        <authorList>
            <person name="Klenk H.-P."/>
        </authorList>
    </citation>
    <scope>NUCLEOTIDE SEQUENCE [LARGE SCALE GENOMIC DNA]</scope>
    <source>
        <strain evidence="3 4">DSM 44121</strain>
    </source>
</reference>
<organism evidence="3 4">
    <name type="scientific">Promicromonospora sukumoe</name>
    <dbReference type="NCBI Taxonomy" id="88382"/>
    <lineage>
        <taxon>Bacteria</taxon>
        <taxon>Bacillati</taxon>
        <taxon>Actinomycetota</taxon>
        <taxon>Actinomycetes</taxon>
        <taxon>Micrococcales</taxon>
        <taxon>Promicromonosporaceae</taxon>
        <taxon>Promicromonospora</taxon>
    </lineage>
</organism>
<dbReference type="InterPro" id="IPR029032">
    <property type="entry name" value="AhpD-like"/>
</dbReference>
<dbReference type="PANTHER" id="PTHR34846:SF7">
    <property type="entry name" value="BLL7811 PROTEIN"/>
    <property type="match status" value="1"/>
</dbReference>
<dbReference type="SUPFAM" id="SSF69118">
    <property type="entry name" value="AhpD-like"/>
    <property type="match status" value="1"/>
</dbReference>
<dbReference type="AlphaFoldDB" id="A0A7W3JEK3"/>
<dbReference type="InterPro" id="IPR003779">
    <property type="entry name" value="CMD-like"/>
</dbReference>
<feature type="compositionally biased region" description="Polar residues" evidence="1">
    <location>
        <begin position="1"/>
        <end position="11"/>
    </location>
</feature>
<evidence type="ECO:0000313" key="4">
    <source>
        <dbReference type="Proteomes" id="UP000540568"/>
    </source>
</evidence>
<dbReference type="Pfam" id="PF02627">
    <property type="entry name" value="CMD"/>
    <property type="match status" value="1"/>
</dbReference>
<proteinExistence type="predicted"/>
<keyword evidence="3" id="KW-0575">Peroxidase</keyword>
<evidence type="ECO:0000259" key="2">
    <source>
        <dbReference type="Pfam" id="PF02627"/>
    </source>
</evidence>
<evidence type="ECO:0000256" key="1">
    <source>
        <dbReference type="SAM" id="MobiDB-lite"/>
    </source>
</evidence>
<name>A0A7W3JEK3_9MICO</name>
<feature type="region of interest" description="Disordered" evidence="1">
    <location>
        <begin position="1"/>
        <end position="23"/>
    </location>
</feature>
<feature type="domain" description="Carboxymuconolactone decarboxylase-like" evidence="2">
    <location>
        <begin position="39"/>
        <end position="121"/>
    </location>
</feature>
<dbReference type="InterPro" id="IPR004675">
    <property type="entry name" value="AhpD_core"/>
</dbReference>
<dbReference type="GO" id="GO:0051920">
    <property type="term" value="F:peroxiredoxin activity"/>
    <property type="evidence" value="ECO:0007669"/>
    <property type="project" value="InterPro"/>
</dbReference>
<dbReference type="Proteomes" id="UP000540568">
    <property type="component" value="Unassembled WGS sequence"/>
</dbReference>
<dbReference type="Gene3D" id="1.20.1290.10">
    <property type="entry name" value="AhpD-like"/>
    <property type="match status" value="1"/>
</dbReference>
<dbReference type="NCBIfam" id="TIGR00778">
    <property type="entry name" value="ahpD_dom"/>
    <property type="match status" value="1"/>
</dbReference>
<dbReference type="RefSeq" id="WP_220490491.1">
    <property type="nucleotide sequence ID" value="NZ_BAAATF010000001.1"/>
</dbReference>
<sequence>MTTETAAQDATQHLDLQASGTPHLRTVTSRMKNPALIVPGAAKALAELGQMAQGQGVPASTLEVVHLRVSQINGCGWCIEYGMRQARKAGESEDRLASVAAWRESPYLSEAECAALELAEAMTRLADSAEGVPDAVWARAAEHWDEEALAALVLHIGVTNVFNRLNVAVRQIPGTW</sequence>
<evidence type="ECO:0000313" key="3">
    <source>
        <dbReference type="EMBL" id="MBA8811397.1"/>
    </source>
</evidence>
<protein>
    <submittedName>
        <fullName evidence="3">AhpD family alkylhydroperoxidase</fullName>
    </submittedName>
</protein>
<accession>A0A7W3JEK3</accession>
<gene>
    <name evidence="3" type="ORF">FHX71_005404</name>
</gene>
<dbReference type="PANTHER" id="PTHR34846">
    <property type="entry name" value="4-CARBOXYMUCONOLACTONE DECARBOXYLASE FAMILY PROTEIN (AFU_ORTHOLOGUE AFUA_6G11590)"/>
    <property type="match status" value="1"/>
</dbReference>